<gene>
    <name evidence="1" type="ORF">HEK616_36100</name>
</gene>
<keyword evidence="2" id="KW-1185">Reference proteome</keyword>
<proteinExistence type="predicted"/>
<name>A0ABM7ZVE3_STRNI</name>
<protein>
    <recommendedName>
        <fullName evidence="3">Transposase</fullName>
    </recommendedName>
</protein>
<accession>A0ABM7ZVE3</accession>
<organism evidence="1 2">
    <name type="scientific">Streptomyces nigrescens</name>
    <dbReference type="NCBI Taxonomy" id="1920"/>
    <lineage>
        <taxon>Bacteria</taxon>
        <taxon>Bacillati</taxon>
        <taxon>Actinomycetota</taxon>
        <taxon>Actinomycetes</taxon>
        <taxon>Kitasatosporales</taxon>
        <taxon>Streptomycetaceae</taxon>
        <taxon>Streptomyces</taxon>
    </lineage>
</organism>
<dbReference type="Proteomes" id="UP001059597">
    <property type="component" value="Chromosome"/>
</dbReference>
<dbReference type="EMBL" id="AP026073">
    <property type="protein sequence ID" value="BDM70123.1"/>
    <property type="molecule type" value="Genomic_DNA"/>
</dbReference>
<reference evidence="1" key="1">
    <citation type="submission" date="2022-06" db="EMBL/GenBank/DDBJ databases">
        <title>Complete genome sequence of Streptomyces nigrescens HEK616.</title>
        <authorList>
            <person name="Asamizu S."/>
            <person name="Onaka H."/>
        </authorList>
    </citation>
    <scope>NUCLEOTIDE SEQUENCE</scope>
    <source>
        <strain evidence="1">HEK616</strain>
    </source>
</reference>
<evidence type="ECO:0000313" key="2">
    <source>
        <dbReference type="Proteomes" id="UP001059597"/>
    </source>
</evidence>
<evidence type="ECO:0008006" key="3">
    <source>
        <dbReference type="Google" id="ProtNLM"/>
    </source>
</evidence>
<evidence type="ECO:0000313" key="1">
    <source>
        <dbReference type="EMBL" id="BDM70123.1"/>
    </source>
</evidence>
<sequence length="145" mass="16142">MGRGDLTGSEWLQLEPHFPKNDGRGGRWNPIALAPTEWERGRYLLTCFMDDLIDTPSTIRYEQLALADHTLREAAHLLTARHQAWTGICKWLPGRLLSADPALGRTLLNGHQHVAELGDKAALAAAAEQVLDLIGDPLREGYIQR</sequence>